<evidence type="ECO:0000313" key="3">
    <source>
        <dbReference type="Proteomes" id="UP000790347"/>
    </source>
</evidence>
<comment type="caution">
    <text evidence="2">The sequence shown here is derived from an EMBL/GenBank/DDBJ whole genome shotgun (WGS) entry which is preliminary data.</text>
</comment>
<evidence type="ECO:0000256" key="1">
    <source>
        <dbReference type="SAM" id="Phobius"/>
    </source>
</evidence>
<gene>
    <name evidence="2" type="ORF">DERF_002076</name>
</gene>
<sequence length="115" mass="13605">MKFPYQIGIPSTVHDNDGNDNNNYNNIGKKYFSLPSTFQTEFHPNSCFHYHSMNSLHNNNERIAVCHHNHYQHQHHHHHYNSDWTNRRPWTILILIINIIFVSIIIGSTEAIQSE</sequence>
<organism evidence="2 3">
    <name type="scientific">Dermatophagoides farinae</name>
    <name type="common">American house dust mite</name>
    <dbReference type="NCBI Taxonomy" id="6954"/>
    <lineage>
        <taxon>Eukaryota</taxon>
        <taxon>Metazoa</taxon>
        <taxon>Ecdysozoa</taxon>
        <taxon>Arthropoda</taxon>
        <taxon>Chelicerata</taxon>
        <taxon>Arachnida</taxon>
        <taxon>Acari</taxon>
        <taxon>Acariformes</taxon>
        <taxon>Sarcoptiformes</taxon>
        <taxon>Astigmata</taxon>
        <taxon>Psoroptidia</taxon>
        <taxon>Analgoidea</taxon>
        <taxon>Pyroglyphidae</taxon>
        <taxon>Dermatophagoidinae</taxon>
        <taxon>Dermatophagoides</taxon>
    </lineage>
</organism>
<keyword evidence="1" id="KW-0472">Membrane</keyword>
<evidence type="ECO:0000313" key="2">
    <source>
        <dbReference type="EMBL" id="KAH9528105.1"/>
    </source>
</evidence>
<feature type="transmembrane region" description="Helical" evidence="1">
    <location>
        <begin position="90"/>
        <end position="112"/>
    </location>
</feature>
<reference evidence="2" key="2">
    <citation type="journal article" date="2022" name="Res Sq">
        <title>Comparative Genomics Reveals Insights into the Divergent Evolution of Astigmatic Mites and Household Pest Adaptations.</title>
        <authorList>
            <person name="Xiong Q."/>
            <person name="Wan A.T.-Y."/>
            <person name="Liu X.-Y."/>
            <person name="Fung C.S.-H."/>
            <person name="Xiao X."/>
            <person name="Malainual N."/>
            <person name="Hou J."/>
            <person name="Wang L."/>
            <person name="Wang M."/>
            <person name="Yang K."/>
            <person name="Cui Y."/>
            <person name="Leung E."/>
            <person name="Nong W."/>
            <person name="Shin S.-K."/>
            <person name="Au S."/>
            <person name="Jeong K.Y."/>
            <person name="Chew F.T."/>
            <person name="Hui J."/>
            <person name="Leung T.F."/>
            <person name="Tungtrongchitr A."/>
            <person name="Zhong N."/>
            <person name="Liu Z."/>
            <person name="Tsui S."/>
        </authorList>
    </citation>
    <scope>NUCLEOTIDE SEQUENCE</scope>
    <source>
        <strain evidence="2">Derf</strain>
        <tissue evidence="2">Whole organism</tissue>
    </source>
</reference>
<reference evidence="2" key="1">
    <citation type="submission" date="2013-05" db="EMBL/GenBank/DDBJ databases">
        <authorList>
            <person name="Yim A.K.Y."/>
            <person name="Chan T.F."/>
            <person name="Ji K.M."/>
            <person name="Liu X.Y."/>
            <person name="Zhou J.W."/>
            <person name="Li R.Q."/>
            <person name="Yang K.Y."/>
            <person name="Li J."/>
            <person name="Li M."/>
            <person name="Law P.T.W."/>
            <person name="Wu Y.L."/>
            <person name="Cai Z.L."/>
            <person name="Qin H."/>
            <person name="Bao Y."/>
            <person name="Leung R.K.K."/>
            <person name="Ng P.K.S."/>
            <person name="Zou J."/>
            <person name="Zhong X.J."/>
            <person name="Ran P.X."/>
            <person name="Zhong N.S."/>
            <person name="Liu Z.G."/>
            <person name="Tsui S.K.W."/>
        </authorList>
    </citation>
    <scope>NUCLEOTIDE SEQUENCE</scope>
    <source>
        <strain evidence="2">Derf</strain>
        <tissue evidence="2">Whole organism</tissue>
    </source>
</reference>
<accession>A0A922IDM2</accession>
<dbReference type="EMBL" id="ASGP02000001">
    <property type="protein sequence ID" value="KAH9528105.1"/>
    <property type="molecule type" value="Genomic_DNA"/>
</dbReference>
<keyword evidence="1" id="KW-1133">Transmembrane helix</keyword>
<proteinExistence type="predicted"/>
<dbReference type="AlphaFoldDB" id="A0A922IDM2"/>
<dbReference type="Proteomes" id="UP000790347">
    <property type="component" value="Unassembled WGS sequence"/>
</dbReference>
<keyword evidence="3" id="KW-1185">Reference proteome</keyword>
<keyword evidence="1" id="KW-0812">Transmembrane</keyword>
<name>A0A922IDM2_DERFA</name>
<protein>
    <submittedName>
        <fullName evidence="2">Uncharacterized protein</fullName>
    </submittedName>
</protein>